<dbReference type="InterPro" id="IPR036390">
    <property type="entry name" value="WH_DNA-bd_sf"/>
</dbReference>
<dbReference type="InterPro" id="IPR049945">
    <property type="entry name" value="AAA_22"/>
</dbReference>
<evidence type="ECO:0000256" key="3">
    <source>
        <dbReference type="ARBA" id="ARBA00022705"/>
    </source>
</evidence>
<dbReference type="Gene3D" id="1.10.10.10">
    <property type="entry name" value="Winged helix-like DNA-binding domain superfamily/Winged helix DNA-binding domain"/>
    <property type="match status" value="1"/>
</dbReference>
<keyword evidence="2 8" id="KW-0132">Cell division</keyword>
<keyword evidence="3" id="KW-0235">DNA replication</keyword>
<dbReference type="Proteomes" id="UP000193944">
    <property type="component" value="Unassembled WGS sequence"/>
</dbReference>
<evidence type="ECO:0000256" key="2">
    <source>
        <dbReference type="ARBA" id="ARBA00022618"/>
    </source>
</evidence>
<dbReference type="Pfam" id="PF09079">
    <property type="entry name" value="WHD_Cdc6"/>
    <property type="match status" value="1"/>
</dbReference>
<dbReference type="EMBL" id="MCFG01000164">
    <property type="protein sequence ID" value="ORX79767.1"/>
    <property type="molecule type" value="Genomic_DNA"/>
</dbReference>
<feature type="region of interest" description="Disordered" evidence="6">
    <location>
        <begin position="323"/>
        <end position="342"/>
    </location>
</feature>
<dbReference type="AlphaFoldDB" id="A0A1Y1X1T5"/>
<evidence type="ECO:0000256" key="1">
    <source>
        <dbReference type="ARBA" id="ARBA00006184"/>
    </source>
</evidence>
<gene>
    <name evidence="8" type="ORF">BCR32DRAFT_233820</name>
</gene>
<dbReference type="CDD" id="cd00009">
    <property type="entry name" value="AAA"/>
    <property type="match status" value="1"/>
</dbReference>
<dbReference type="GO" id="GO:0033314">
    <property type="term" value="P:mitotic DNA replication checkpoint signaling"/>
    <property type="evidence" value="ECO:0007669"/>
    <property type="project" value="TreeGrafter"/>
</dbReference>
<evidence type="ECO:0000259" key="7">
    <source>
        <dbReference type="SMART" id="SM01074"/>
    </source>
</evidence>
<dbReference type="PIRSF" id="PIRSF001767">
    <property type="entry name" value="Cdc6"/>
    <property type="match status" value="1"/>
</dbReference>
<dbReference type="SUPFAM" id="SSF46785">
    <property type="entry name" value="Winged helix' DNA-binding domain"/>
    <property type="match status" value="1"/>
</dbReference>
<dbReference type="GO" id="GO:0051301">
    <property type="term" value="P:cell division"/>
    <property type="evidence" value="ECO:0007669"/>
    <property type="project" value="UniProtKB-UniRule"/>
</dbReference>
<keyword evidence="9" id="KW-1185">Reference proteome</keyword>
<dbReference type="GO" id="GO:0006270">
    <property type="term" value="P:DNA replication initiation"/>
    <property type="evidence" value="ECO:0007669"/>
    <property type="project" value="UniProtKB-UniRule"/>
</dbReference>
<dbReference type="PANTHER" id="PTHR10763:SF26">
    <property type="entry name" value="CELL DIVISION CONTROL PROTEIN 6 HOMOLOG"/>
    <property type="match status" value="1"/>
</dbReference>
<keyword evidence="4" id="KW-0131">Cell cycle</keyword>
<name>A0A1Y1X1T5_9FUNG</name>
<dbReference type="GO" id="GO:0003688">
    <property type="term" value="F:DNA replication origin binding"/>
    <property type="evidence" value="ECO:0007669"/>
    <property type="project" value="TreeGrafter"/>
</dbReference>
<dbReference type="Gene3D" id="1.10.8.60">
    <property type="match status" value="1"/>
</dbReference>
<dbReference type="InterPro" id="IPR015163">
    <property type="entry name" value="Cdc6_C"/>
</dbReference>
<dbReference type="Pfam" id="PF17872">
    <property type="entry name" value="AAA_lid_10"/>
    <property type="match status" value="1"/>
</dbReference>
<reference evidence="8 9" key="1">
    <citation type="submission" date="2016-08" db="EMBL/GenBank/DDBJ databases">
        <title>A Parts List for Fungal Cellulosomes Revealed by Comparative Genomics.</title>
        <authorList>
            <consortium name="DOE Joint Genome Institute"/>
            <person name="Haitjema C.H."/>
            <person name="Gilmore S.P."/>
            <person name="Henske J.K."/>
            <person name="Solomon K.V."/>
            <person name="De Groot R."/>
            <person name="Kuo A."/>
            <person name="Mondo S.J."/>
            <person name="Salamov A.A."/>
            <person name="Labutti K."/>
            <person name="Zhao Z."/>
            <person name="Chiniquy J."/>
            <person name="Barry K."/>
            <person name="Brewer H.M."/>
            <person name="Purvine S.O."/>
            <person name="Wright A.T."/>
            <person name="Boxma B."/>
            <person name="Van Alen T."/>
            <person name="Hackstein J.H."/>
            <person name="Baker S.E."/>
            <person name="Grigoriev I.V."/>
            <person name="O'Malley M.A."/>
        </authorList>
    </citation>
    <scope>NUCLEOTIDE SEQUENCE [LARGE SCALE GENOMIC DNA]</scope>
    <source>
        <strain evidence="8 9">S4</strain>
    </source>
</reference>
<dbReference type="InterPro" id="IPR036388">
    <property type="entry name" value="WH-like_DNA-bd_sf"/>
</dbReference>
<dbReference type="Gene3D" id="3.40.50.300">
    <property type="entry name" value="P-loop containing nucleotide triphosphate hydrolases"/>
    <property type="match status" value="1"/>
</dbReference>
<dbReference type="GO" id="GO:0005634">
    <property type="term" value="C:nucleus"/>
    <property type="evidence" value="ECO:0007669"/>
    <property type="project" value="TreeGrafter"/>
</dbReference>
<dbReference type="SMART" id="SM01074">
    <property type="entry name" value="Cdc6_C"/>
    <property type="match status" value="1"/>
</dbReference>
<dbReference type="InterPro" id="IPR016314">
    <property type="entry name" value="Cdc6/18"/>
</dbReference>
<feature type="domain" description="Cdc6 C-terminal" evidence="7">
    <location>
        <begin position="457"/>
        <end position="536"/>
    </location>
</feature>
<comment type="similarity">
    <text evidence="1 5">Belongs to the CDC6/cdc18 family.</text>
</comment>
<accession>A0A1Y1X1T5</accession>
<reference evidence="8 9" key="2">
    <citation type="submission" date="2016-08" db="EMBL/GenBank/DDBJ databases">
        <title>Pervasive Adenine N6-methylation of Active Genes in Fungi.</title>
        <authorList>
            <consortium name="DOE Joint Genome Institute"/>
            <person name="Mondo S.J."/>
            <person name="Dannebaum R.O."/>
            <person name="Kuo R.C."/>
            <person name="Labutti K."/>
            <person name="Haridas S."/>
            <person name="Kuo A."/>
            <person name="Salamov A."/>
            <person name="Ahrendt S.R."/>
            <person name="Lipzen A."/>
            <person name="Sullivan W."/>
            <person name="Andreopoulos W.B."/>
            <person name="Clum A."/>
            <person name="Lindquist E."/>
            <person name="Daum C."/>
            <person name="Ramamoorthy G.K."/>
            <person name="Gryganskyi A."/>
            <person name="Culley D."/>
            <person name="Magnuson J.K."/>
            <person name="James T.Y."/>
            <person name="O'Malley M.A."/>
            <person name="Stajich J.E."/>
            <person name="Spatafora J.W."/>
            <person name="Visel A."/>
            <person name="Grigoriev I.V."/>
        </authorList>
    </citation>
    <scope>NUCLEOTIDE SEQUENCE [LARGE SCALE GENOMIC DNA]</scope>
    <source>
        <strain evidence="8 9">S4</strain>
    </source>
</reference>
<evidence type="ECO:0000256" key="5">
    <source>
        <dbReference type="PIRNR" id="PIRNR001767"/>
    </source>
</evidence>
<comment type="caution">
    <text evidence="8">The sequence shown here is derived from an EMBL/GenBank/DDBJ whole genome shotgun (WGS) entry which is preliminary data.</text>
</comment>
<evidence type="ECO:0000313" key="9">
    <source>
        <dbReference type="Proteomes" id="UP000193944"/>
    </source>
</evidence>
<evidence type="ECO:0000256" key="4">
    <source>
        <dbReference type="ARBA" id="ARBA00023306"/>
    </source>
</evidence>
<protein>
    <recommendedName>
        <fullName evidence="5">Cell division control protein</fullName>
    </recommendedName>
</protein>
<organism evidence="8 9">
    <name type="scientific">Anaeromyces robustus</name>
    <dbReference type="NCBI Taxonomy" id="1754192"/>
    <lineage>
        <taxon>Eukaryota</taxon>
        <taxon>Fungi</taxon>
        <taxon>Fungi incertae sedis</taxon>
        <taxon>Chytridiomycota</taxon>
        <taxon>Chytridiomycota incertae sedis</taxon>
        <taxon>Neocallimastigomycetes</taxon>
        <taxon>Neocallimastigales</taxon>
        <taxon>Neocallimastigaceae</taxon>
        <taxon>Anaeromyces</taxon>
    </lineage>
</organism>
<dbReference type="STRING" id="1754192.A0A1Y1X1T5"/>
<sequence length="547" mass="62638">MTTQVVRKSARILAKKQKKIDDILNVNAKREKPNKTTPAAKKRKVFAELNTVTPKKSEKSLIGVFRQSKRNSNLLDSIKKSKLDKENIKKDRVITPALIYQEAKYLFSRSSSPRFIGREKEREFVIDFWKKYICGDQTSSLYISGCPGTGKSALISEISKTMIEEEHQKIPYKIHVTNINCMALKNPKMIYKKLLEDFSPRNQASDESEIVNALDNLFVPKRIKKDTSKYVCILDEIDYLITRDQEVLYKLFEWPVKSNSRLSIIGIANALNMTDRFLPRLKAKNCEPLYINFNPYEMKQMVDIIKDRLDILNKKVLNEKNSENNISIDDDNNNKDNNKPKPQQNYLIQASAIELCARKIAGTGDLRKALDVCKQAIEFAESDLRNKTILMKRGNVQPVKENSIFVKKAATYDTPITSINEVPQVTIMHILKATNNAFGSASVQKLKNLNVQQKVIVCSMMNILNKKEENVVGKLNAEYINSCRKYRMISPVSKSEFNDLVSMLESCGIITLGKAKDERNRKFTLHVQENEIRKAVSDLPFLLQILN</sequence>
<dbReference type="InterPro" id="IPR027417">
    <property type="entry name" value="P-loop_NTPase"/>
</dbReference>
<dbReference type="FunFam" id="3.40.50.300:FF:000547">
    <property type="entry name" value="Cell division control protein"/>
    <property type="match status" value="1"/>
</dbReference>
<evidence type="ECO:0000313" key="8">
    <source>
        <dbReference type="EMBL" id="ORX79767.1"/>
    </source>
</evidence>
<proteinExistence type="inferred from homology"/>
<dbReference type="GO" id="GO:0016887">
    <property type="term" value="F:ATP hydrolysis activity"/>
    <property type="evidence" value="ECO:0007669"/>
    <property type="project" value="InterPro"/>
</dbReference>
<dbReference type="SUPFAM" id="SSF52540">
    <property type="entry name" value="P-loop containing nucleoside triphosphate hydrolases"/>
    <property type="match status" value="1"/>
</dbReference>
<dbReference type="InterPro" id="IPR050311">
    <property type="entry name" value="ORC1/CDC6"/>
</dbReference>
<dbReference type="PANTHER" id="PTHR10763">
    <property type="entry name" value="CELL DIVISION CONTROL PROTEIN 6-RELATED"/>
    <property type="match status" value="1"/>
</dbReference>
<dbReference type="Pfam" id="PF13401">
    <property type="entry name" value="AAA_22"/>
    <property type="match status" value="1"/>
</dbReference>
<evidence type="ECO:0000256" key="6">
    <source>
        <dbReference type="SAM" id="MobiDB-lite"/>
    </source>
</evidence>
<dbReference type="OrthoDB" id="1926878at2759"/>
<dbReference type="InterPro" id="IPR041083">
    <property type="entry name" value="AAA_lid_10"/>
</dbReference>